<evidence type="ECO:0000313" key="2">
    <source>
        <dbReference type="EMBL" id="RAI18582.1"/>
    </source>
</evidence>
<keyword evidence="1" id="KW-1133">Transmembrane helix</keyword>
<feature type="non-terminal residue" evidence="2">
    <location>
        <position position="1"/>
    </location>
</feature>
<keyword evidence="1" id="KW-0472">Membrane</keyword>
<name>A0A327JFX4_9HYPH</name>
<comment type="caution">
    <text evidence="2">The sequence shown here is derived from an EMBL/GenBank/DDBJ whole genome shotgun (WGS) entry which is preliminary data.</text>
</comment>
<evidence type="ECO:0000256" key="1">
    <source>
        <dbReference type="SAM" id="Phobius"/>
    </source>
</evidence>
<dbReference type="AlphaFoldDB" id="A0A327JFX4"/>
<feature type="transmembrane region" description="Helical" evidence="1">
    <location>
        <begin position="18"/>
        <end position="37"/>
    </location>
</feature>
<dbReference type="Proteomes" id="UP000249299">
    <property type="component" value="Unassembled WGS sequence"/>
</dbReference>
<dbReference type="RefSeq" id="WP_210207418.1">
    <property type="nucleotide sequence ID" value="NZ_NPEV01000220.1"/>
</dbReference>
<sequence length="80" mass="8828">VLFQAKNLGGLGSSFQELFNPVFIALFLDLALMVWLAKTRERTGKKLSAKAVKIYYAAAAGTVLFNLALSELDQPKFLSY</sequence>
<gene>
    <name evidence="2" type="ORF">CH339_23960</name>
</gene>
<proteinExistence type="predicted"/>
<accession>A0A327JFX4</accession>
<keyword evidence="1" id="KW-0812">Transmembrane</keyword>
<reference evidence="2 3" key="1">
    <citation type="submission" date="2017-07" db="EMBL/GenBank/DDBJ databases">
        <title>Draft Genome Sequences of Select Purple Nonsulfur Bacteria.</title>
        <authorList>
            <person name="Lasarre B."/>
            <person name="Mckinlay J.B."/>
        </authorList>
    </citation>
    <scope>NUCLEOTIDE SEQUENCE [LARGE SCALE GENOMIC DNA]</scope>
    <source>
        <strain evidence="2 3">DSM 11290</strain>
    </source>
</reference>
<organism evidence="2 3">
    <name type="scientific">Rhodobium orientis</name>
    <dbReference type="NCBI Taxonomy" id="34017"/>
    <lineage>
        <taxon>Bacteria</taxon>
        <taxon>Pseudomonadati</taxon>
        <taxon>Pseudomonadota</taxon>
        <taxon>Alphaproteobacteria</taxon>
        <taxon>Hyphomicrobiales</taxon>
        <taxon>Rhodobiaceae</taxon>
        <taxon>Rhodobium</taxon>
    </lineage>
</organism>
<keyword evidence="3" id="KW-1185">Reference proteome</keyword>
<evidence type="ECO:0000313" key="3">
    <source>
        <dbReference type="Proteomes" id="UP000249299"/>
    </source>
</evidence>
<feature type="non-terminal residue" evidence="2">
    <location>
        <position position="80"/>
    </location>
</feature>
<dbReference type="EMBL" id="NPEV01000220">
    <property type="protein sequence ID" value="RAI18582.1"/>
    <property type="molecule type" value="Genomic_DNA"/>
</dbReference>
<protein>
    <submittedName>
        <fullName evidence="2">Sulfatase</fullName>
    </submittedName>
</protein>